<comment type="subcellular location">
    <subcellularLocation>
        <location evidence="1">Cell membrane</location>
        <topology evidence="1">Multi-pass membrane protein</topology>
    </subcellularLocation>
</comment>
<dbReference type="Gene3D" id="1.20.1560.10">
    <property type="entry name" value="ABC transporter type 1, transmembrane domain"/>
    <property type="match status" value="1"/>
</dbReference>
<gene>
    <name evidence="10" type="ORF">ACFPK8_13115</name>
</gene>
<evidence type="ECO:0000256" key="7">
    <source>
        <dbReference type="SAM" id="Phobius"/>
    </source>
</evidence>
<feature type="domain" description="ABC transporter" evidence="8">
    <location>
        <begin position="326"/>
        <end position="556"/>
    </location>
</feature>
<evidence type="ECO:0000256" key="6">
    <source>
        <dbReference type="ARBA" id="ARBA00023136"/>
    </source>
</evidence>
<evidence type="ECO:0000313" key="10">
    <source>
        <dbReference type="EMBL" id="MFC5298453.1"/>
    </source>
</evidence>
<evidence type="ECO:0000259" key="8">
    <source>
        <dbReference type="PROSITE" id="PS50893"/>
    </source>
</evidence>
<protein>
    <submittedName>
        <fullName evidence="10">ABC transporter ATP-binding protein</fullName>
    </submittedName>
</protein>
<keyword evidence="2 7" id="KW-0812">Transmembrane</keyword>
<organism evidence="10 11">
    <name type="scientific">Brachybacterium tyrofermentans</name>
    <dbReference type="NCBI Taxonomy" id="47848"/>
    <lineage>
        <taxon>Bacteria</taxon>
        <taxon>Bacillati</taxon>
        <taxon>Actinomycetota</taxon>
        <taxon>Actinomycetes</taxon>
        <taxon>Micrococcales</taxon>
        <taxon>Dermabacteraceae</taxon>
        <taxon>Brachybacterium</taxon>
    </lineage>
</organism>
<feature type="transmembrane region" description="Helical" evidence="7">
    <location>
        <begin position="127"/>
        <end position="146"/>
    </location>
</feature>
<dbReference type="RefSeq" id="WP_343926431.1">
    <property type="nucleotide sequence ID" value="NZ_BAAAIR010000098.1"/>
</dbReference>
<keyword evidence="11" id="KW-1185">Reference proteome</keyword>
<sequence>MIHHRLLQLAGAIPGAIIVLAACGVAISALHVGFAFTLATVITALIRGEGVPVPALVLLAVITVARGAALWGRDLLANRIGATVRIRLRRRLLDRLASVPAAERDSGATATTVIDGVEGLDPYYTRYLPQLLVVLVVPALVVALVWQHAPMAGIVLAVTAAVAVLAPRAWDARLLQNGRTRWERFARLSSDYVEALQNVPLLRAFGATDRTAARFVREADGLRDSTMQQLRLSLVETGLSAIAMHLGTVLAVIATLVAVTNGSAGAASAVVVLVLARECFRPVQELGTNWHAGYLGLTAVDGLDRLLSIPLVPNGDHDRPALTGTIEVTDVSYKYPGSEMGVAGLSLRIDPGETVAIIGPSGSGKSTLARLLERDIDPDTGTLTVDHIDLGDYTSTARTQSVVVVPQDPVLFAWTVTENLRLYRPDATDADIEEAARAARIHDTIISLPEGYSTVLAENGEQLSGGQRQRLAIARALLSPAPVLIFDEVTSALDTGTERCIVDALARATADRTVAIIAHRDTALVHATRWIGMRGGRIVATGTGAPTGSQFASGVAR</sequence>
<dbReference type="InterPro" id="IPR036640">
    <property type="entry name" value="ABC1_TM_sf"/>
</dbReference>
<comment type="caution">
    <text evidence="10">The sequence shown here is derived from an EMBL/GenBank/DDBJ whole genome shotgun (WGS) entry which is preliminary data.</text>
</comment>
<dbReference type="InterPro" id="IPR027417">
    <property type="entry name" value="P-loop_NTPase"/>
</dbReference>
<feature type="transmembrane region" description="Helical" evidence="7">
    <location>
        <begin position="51"/>
        <end position="71"/>
    </location>
</feature>
<dbReference type="SUPFAM" id="SSF90123">
    <property type="entry name" value="ABC transporter transmembrane region"/>
    <property type="match status" value="1"/>
</dbReference>
<proteinExistence type="predicted"/>
<evidence type="ECO:0000256" key="3">
    <source>
        <dbReference type="ARBA" id="ARBA00022741"/>
    </source>
</evidence>
<dbReference type="PROSITE" id="PS00211">
    <property type="entry name" value="ABC_TRANSPORTER_1"/>
    <property type="match status" value="1"/>
</dbReference>
<keyword evidence="4 10" id="KW-0067">ATP-binding</keyword>
<dbReference type="SUPFAM" id="SSF52540">
    <property type="entry name" value="P-loop containing nucleoside triphosphate hydrolases"/>
    <property type="match status" value="1"/>
</dbReference>
<dbReference type="InterPro" id="IPR017871">
    <property type="entry name" value="ABC_transporter-like_CS"/>
</dbReference>
<dbReference type="Pfam" id="PF00005">
    <property type="entry name" value="ABC_tran"/>
    <property type="match status" value="1"/>
</dbReference>
<evidence type="ECO:0000256" key="5">
    <source>
        <dbReference type="ARBA" id="ARBA00022989"/>
    </source>
</evidence>
<evidence type="ECO:0000256" key="2">
    <source>
        <dbReference type="ARBA" id="ARBA00022692"/>
    </source>
</evidence>
<keyword evidence="6 7" id="KW-0472">Membrane</keyword>
<dbReference type="InterPro" id="IPR003439">
    <property type="entry name" value="ABC_transporter-like_ATP-bd"/>
</dbReference>
<dbReference type="GeneID" id="303299213"/>
<name>A0ABW0FI63_9MICO</name>
<dbReference type="InterPro" id="IPR003593">
    <property type="entry name" value="AAA+_ATPase"/>
</dbReference>
<feature type="transmembrane region" description="Helical" evidence="7">
    <location>
        <begin position="152"/>
        <end position="170"/>
    </location>
</feature>
<evidence type="ECO:0000256" key="1">
    <source>
        <dbReference type="ARBA" id="ARBA00004651"/>
    </source>
</evidence>
<dbReference type="InterPro" id="IPR011527">
    <property type="entry name" value="ABC1_TM_dom"/>
</dbReference>
<dbReference type="PROSITE" id="PS50929">
    <property type="entry name" value="ABC_TM1F"/>
    <property type="match status" value="1"/>
</dbReference>
<dbReference type="PANTHER" id="PTHR24221:SF590">
    <property type="entry name" value="COMPONENT LINKED WITH THE ASSEMBLY OF CYTOCHROME' TRANSPORT TRANSMEMBRANE ATP-BINDING PROTEIN ABC TRANSPORTER CYDD-RELATED"/>
    <property type="match status" value="1"/>
</dbReference>
<feature type="domain" description="ABC transmembrane type-1" evidence="9">
    <location>
        <begin position="18"/>
        <end position="295"/>
    </location>
</feature>
<dbReference type="PANTHER" id="PTHR24221">
    <property type="entry name" value="ATP-BINDING CASSETTE SUB-FAMILY B"/>
    <property type="match status" value="1"/>
</dbReference>
<dbReference type="InterPro" id="IPR039421">
    <property type="entry name" value="Type_1_exporter"/>
</dbReference>
<evidence type="ECO:0000259" key="9">
    <source>
        <dbReference type="PROSITE" id="PS50929"/>
    </source>
</evidence>
<dbReference type="EMBL" id="JBHSLN010000066">
    <property type="protein sequence ID" value="MFC5298453.1"/>
    <property type="molecule type" value="Genomic_DNA"/>
</dbReference>
<keyword evidence="3" id="KW-0547">Nucleotide-binding</keyword>
<dbReference type="PROSITE" id="PS51257">
    <property type="entry name" value="PROKAR_LIPOPROTEIN"/>
    <property type="match status" value="1"/>
</dbReference>
<accession>A0ABW0FI63</accession>
<feature type="transmembrane region" description="Helical" evidence="7">
    <location>
        <begin position="12"/>
        <end position="45"/>
    </location>
</feature>
<evidence type="ECO:0000256" key="4">
    <source>
        <dbReference type="ARBA" id="ARBA00022840"/>
    </source>
</evidence>
<keyword evidence="5 7" id="KW-1133">Transmembrane helix</keyword>
<dbReference type="Gene3D" id="3.40.50.300">
    <property type="entry name" value="P-loop containing nucleotide triphosphate hydrolases"/>
    <property type="match status" value="1"/>
</dbReference>
<dbReference type="PROSITE" id="PS50893">
    <property type="entry name" value="ABC_TRANSPORTER_2"/>
    <property type="match status" value="1"/>
</dbReference>
<reference evidence="11" key="1">
    <citation type="journal article" date="2019" name="Int. J. Syst. Evol. Microbiol.">
        <title>The Global Catalogue of Microorganisms (GCM) 10K type strain sequencing project: providing services to taxonomists for standard genome sequencing and annotation.</title>
        <authorList>
            <consortium name="The Broad Institute Genomics Platform"/>
            <consortium name="The Broad Institute Genome Sequencing Center for Infectious Disease"/>
            <person name="Wu L."/>
            <person name="Ma J."/>
        </authorList>
    </citation>
    <scope>NUCLEOTIDE SEQUENCE [LARGE SCALE GENOMIC DNA]</scope>
    <source>
        <strain evidence="11">CGMCC 1.16455</strain>
    </source>
</reference>
<dbReference type="SMART" id="SM00382">
    <property type="entry name" value="AAA"/>
    <property type="match status" value="1"/>
</dbReference>
<dbReference type="Proteomes" id="UP001595937">
    <property type="component" value="Unassembled WGS sequence"/>
</dbReference>
<evidence type="ECO:0000313" key="11">
    <source>
        <dbReference type="Proteomes" id="UP001595937"/>
    </source>
</evidence>
<dbReference type="GO" id="GO:0005524">
    <property type="term" value="F:ATP binding"/>
    <property type="evidence" value="ECO:0007669"/>
    <property type="project" value="UniProtKB-KW"/>
</dbReference>
<dbReference type="Pfam" id="PF00664">
    <property type="entry name" value="ABC_membrane"/>
    <property type="match status" value="1"/>
</dbReference>